<accession>A0A3M7QUA9</accession>
<gene>
    <name evidence="2" type="ORF">BpHYR1_009662</name>
</gene>
<evidence type="ECO:0000256" key="1">
    <source>
        <dbReference type="SAM" id="Phobius"/>
    </source>
</evidence>
<keyword evidence="3" id="KW-1185">Reference proteome</keyword>
<feature type="transmembrane region" description="Helical" evidence="1">
    <location>
        <begin position="6"/>
        <end position="29"/>
    </location>
</feature>
<dbReference type="AlphaFoldDB" id="A0A3M7QUA9"/>
<evidence type="ECO:0000313" key="3">
    <source>
        <dbReference type="Proteomes" id="UP000276133"/>
    </source>
</evidence>
<keyword evidence="1" id="KW-0812">Transmembrane</keyword>
<name>A0A3M7QUA9_BRAPC</name>
<protein>
    <submittedName>
        <fullName evidence="2">Uncharacterized protein</fullName>
    </submittedName>
</protein>
<organism evidence="2 3">
    <name type="scientific">Brachionus plicatilis</name>
    <name type="common">Marine rotifer</name>
    <name type="synonym">Brachionus muelleri</name>
    <dbReference type="NCBI Taxonomy" id="10195"/>
    <lineage>
        <taxon>Eukaryota</taxon>
        <taxon>Metazoa</taxon>
        <taxon>Spiralia</taxon>
        <taxon>Gnathifera</taxon>
        <taxon>Rotifera</taxon>
        <taxon>Eurotatoria</taxon>
        <taxon>Monogononta</taxon>
        <taxon>Pseudotrocha</taxon>
        <taxon>Ploima</taxon>
        <taxon>Brachionidae</taxon>
        <taxon>Brachionus</taxon>
    </lineage>
</organism>
<dbReference type="Proteomes" id="UP000276133">
    <property type="component" value="Unassembled WGS sequence"/>
</dbReference>
<evidence type="ECO:0000313" key="2">
    <source>
        <dbReference type="EMBL" id="RNA15017.1"/>
    </source>
</evidence>
<comment type="caution">
    <text evidence="2">The sequence shown here is derived from an EMBL/GenBank/DDBJ whole genome shotgun (WGS) entry which is preliminary data.</text>
</comment>
<reference evidence="2 3" key="1">
    <citation type="journal article" date="2018" name="Sci. Rep.">
        <title>Genomic signatures of local adaptation to the degree of environmental predictability in rotifers.</title>
        <authorList>
            <person name="Franch-Gras L."/>
            <person name="Hahn C."/>
            <person name="Garcia-Roger E.M."/>
            <person name="Carmona M.J."/>
            <person name="Serra M."/>
            <person name="Gomez A."/>
        </authorList>
    </citation>
    <scope>NUCLEOTIDE SEQUENCE [LARGE SCALE GENOMIC DNA]</scope>
    <source>
        <strain evidence="2">HYR1</strain>
    </source>
</reference>
<proteinExistence type="predicted"/>
<dbReference type="EMBL" id="REGN01005059">
    <property type="protein sequence ID" value="RNA15017.1"/>
    <property type="molecule type" value="Genomic_DNA"/>
</dbReference>
<keyword evidence="1" id="KW-0472">Membrane</keyword>
<sequence length="72" mass="8644">MEQAYSLAALTEFFIFALVPIIFLVLAYVNIDKFLCEHWSSVRFHFFLNLNQLSRVIIWHRNKITWLREAQA</sequence>
<keyword evidence="1" id="KW-1133">Transmembrane helix</keyword>